<reference evidence="2" key="2">
    <citation type="submission" date="2025-08" db="UniProtKB">
        <authorList>
            <consortium name="RefSeq"/>
        </authorList>
    </citation>
    <scope>IDENTIFICATION</scope>
    <source>
        <tissue evidence="2">Leaf</tissue>
    </source>
</reference>
<organism evidence="1 2">
    <name type="scientific">Nicotiana tabacum</name>
    <name type="common">Common tobacco</name>
    <dbReference type="NCBI Taxonomy" id="4097"/>
    <lineage>
        <taxon>Eukaryota</taxon>
        <taxon>Viridiplantae</taxon>
        <taxon>Streptophyta</taxon>
        <taxon>Embryophyta</taxon>
        <taxon>Tracheophyta</taxon>
        <taxon>Spermatophyta</taxon>
        <taxon>Magnoliopsida</taxon>
        <taxon>eudicotyledons</taxon>
        <taxon>Gunneridae</taxon>
        <taxon>Pentapetalae</taxon>
        <taxon>asterids</taxon>
        <taxon>lamiids</taxon>
        <taxon>Solanales</taxon>
        <taxon>Solanaceae</taxon>
        <taxon>Nicotianoideae</taxon>
        <taxon>Nicotianeae</taxon>
        <taxon>Nicotiana</taxon>
    </lineage>
</organism>
<keyword evidence="1" id="KW-1185">Reference proteome</keyword>
<dbReference type="RefSeq" id="XP_075085542.1">
    <property type="nucleotide sequence ID" value="XM_075229441.1"/>
</dbReference>
<name>A0AC58SKP4_TOBAC</name>
<gene>
    <name evidence="2" type="primary">LOC107829209</name>
</gene>
<evidence type="ECO:0000313" key="2">
    <source>
        <dbReference type="RefSeq" id="XP_075085542.1"/>
    </source>
</evidence>
<accession>A0AC58SKP4</accession>
<sequence length="269" mass="30266">MTTKSLNPFTILPEGCISEIISFTTPADAARSSAISKGFKSAAESDVVWDKFLPSDHQDIVSTSVSVVVTDCKKDLYFRLSHSPILLREGRLSFWLDKTSGKKCYLLSARRLVISFSDIQLFWEWISDTDSRFPEVAFLNTVDLLDIRGKIGTRALSLGTKYAAYLVFKISERYHGLESTNAMVRFVNQESEDEAEKRATTVILAARAPRHLKEKLPEKRTDGWLEVEIGNFYNGEGDDNGDVEAWLLDSRPFHAKCGLIIEGLEFCPI</sequence>
<evidence type="ECO:0000313" key="1">
    <source>
        <dbReference type="Proteomes" id="UP000790787"/>
    </source>
</evidence>
<protein>
    <submittedName>
        <fullName evidence="2">F-box protein PP2-B12 isoform X1</fullName>
    </submittedName>
</protein>
<dbReference type="Proteomes" id="UP000790787">
    <property type="component" value="Chromosome 14"/>
</dbReference>
<proteinExistence type="predicted"/>
<reference evidence="1" key="1">
    <citation type="journal article" date="2014" name="Nat. Commun.">
        <title>The tobacco genome sequence and its comparison with those of tomato and potato.</title>
        <authorList>
            <person name="Sierro N."/>
            <person name="Battey J.N."/>
            <person name="Ouadi S."/>
            <person name="Bakaher N."/>
            <person name="Bovet L."/>
            <person name="Willig A."/>
            <person name="Goepfert S."/>
            <person name="Peitsch M.C."/>
            <person name="Ivanov N.V."/>
        </authorList>
    </citation>
    <scope>NUCLEOTIDE SEQUENCE [LARGE SCALE GENOMIC DNA]</scope>
</reference>